<protein>
    <submittedName>
        <fullName evidence="2">Uncharacterized protein</fullName>
    </submittedName>
</protein>
<dbReference type="Proteomes" id="UP000626109">
    <property type="component" value="Unassembled WGS sequence"/>
</dbReference>
<dbReference type="EMBL" id="CAJNNW010028841">
    <property type="protein sequence ID" value="CAE8697930.1"/>
    <property type="molecule type" value="Genomic_DNA"/>
</dbReference>
<reference evidence="2" key="1">
    <citation type="submission" date="2021-02" db="EMBL/GenBank/DDBJ databases">
        <authorList>
            <person name="Dougan E. K."/>
            <person name="Rhodes N."/>
            <person name="Thang M."/>
            <person name="Chan C."/>
        </authorList>
    </citation>
    <scope>NUCLEOTIDE SEQUENCE</scope>
</reference>
<organism evidence="2 3">
    <name type="scientific">Polarella glacialis</name>
    <name type="common">Dinoflagellate</name>
    <dbReference type="NCBI Taxonomy" id="89957"/>
    <lineage>
        <taxon>Eukaryota</taxon>
        <taxon>Sar</taxon>
        <taxon>Alveolata</taxon>
        <taxon>Dinophyceae</taxon>
        <taxon>Suessiales</taxon>
        <taxon>Suessiaceae</taxon>
        <taxon>Polarella</taxon>
    </lineage>
</organism>
<accession>A0A813KE18</accession>
<dbReference type="CDD" id="cd00102">
    <property type="entry name" value="IPT"/>
    <property type="match status" value="1"/>
</dbReference>
<evidence type="ECO:0000256" key="1">
    <source>
        <dbReference type="SAM" id="MobiDB-lite"/>
    </source>
</evidence>
<feature type="non-terminal residue" evidence="2">
    <location>
        <position position="1"/>
    </location>
</feature>
<gene>
    <name evidence="2" type="ORF">PGLA2088_LOCUS30487</name>
</gene>
<sequence length="475" mass="50727">EIVGLKKAVGLNGLVVTVVAEKANGRFLVGFPDGKETLVREENLCALDRPPEAAGSAGLSTASSLDAQPEASPVVQRVRFKPSVGPRDGGIEAEVTAEGLSGQIVEVLIDGVACKILEASNERALVRVPACGSSLRPKVEVRAIDWQNYVASEGSGFEYYTPLGFGVCGLNVKLSAGSDLPGGRVMSVASRTSGLMNGMVLTAEPLLPLPTPAAMPVLLTDSVEVAPDWKPPFVTSPTLSFSPAPRSRIDSEEATKDKTRRYYFELEVLEIADKRSSKTLSLGFAWRLPQGLLIDESEETELQRQDSMASLELRRSISKGVERRPSISAWVRGSGLPESAAALPRSVVIGGDLPKAFVGGQEVARINTGWRPLLDLVPGSVLGALLEVDAGDEQMRLAVFQDGERRAFAEAPVPRDWRWPSLGDPSGVVDVCGNVLRVALRQNARPPVPSLKSEIQTPPAEEGDAVNRTLSEPLE</sequence>
<dbReference type="AlphaFoldDB" id="A0A813KE18"/>
<evidence type="ECO:0000313" key="3">
    <source>
        <dbReference type="Proteomes" id="UP000626109"/>
    </source>
</evidence>
<evidence type="ECO:0000313" key="2">
    <source>
        <dbReference type="EMBL" id="CAE8697930.1"/>
    </source>
</evidence>
<feature type="region of interest" description="Disordered" evidence="1">
    <location>
        <begin position="445"/>
        <end position="475"/>
    </location>
</feature>
<name>A0A813KE18_POLGL</name>
<comment type="caution">
    <text evidence="2">The sequence shown here is derived from an EMBL/GenBank/DDBJ whole genome shotgun (WGS) entry which is preliminary data.</text>
</comment>
<proteinExistence type="predicted"/>